<protein>
    <submittedName>
        <fullName evidence="1">Uncharacterized protein</fullName>
    </submittedName>
</protein>
<comment type="caution">
    <text evidence="1">The sequence shown here is derived from an EMBL/GenBank/DDBJ whole genome shotgun (WGS) entry which is preliminary data.</text>
</comment>
<organism evidence="1 2">
    <name type="scientific">Larinioides sclopetarius</name>
    <dbReference type="NCBI Taxonomy" id="280406"/>
    <lineage>
        <taxon>Eukaryota</taxon>
        <taxon>Metazoa</taxon>
        <taxon>Ecdysozoa</taxon>
        <taxon>Arthropoda</taxon>
        <taxon>Chelicerata</taxon>
        <taxon>Arachnida</taxon>
        <taxon>Araneae</taxon>
        <taxon>Araneomorphae</taxon>
        <taxon>Entelegynae</taxon>
        <taxon>Araneoidea</taxon>
        <taxon>Araneidae</taxon>
        <taxon>Larinioides</taxon>
    </lineage>
</organism>
<evidence type="ECO:0000313" key="2">
    <source>
        <dbReference type="Proteomes" id="UP001497382"/>
    </source>
</evidence>
<name>A0AAV2A9L6_9ARAC</name>
<proteinExistence type="predicted"/>
<evidence type="ECO:0000313" key="1">
    <source>
        <dbReference type="EMBL" id="CAL1280296.1"/>
    </source>
</evidence>
<keyword evidence="2" id="KW-1185">Reference proteome</keyword>
<gene>
    <name evidence="1" type="ORF">LARSCL_LOCUS10881</name>
</gene>
<dbReference type="Proteomes" id="UP001497382">
    <property type="component" value="Unassembled WGS sequence"/>
</dbReference>
<reference evidence="1 2" key="1">
    <citation type="submission" date="2024-04" db="EMBL/GenBank/DDBJ databases">
        <authorList>
            <person name="Rising A."/>
            <person name="Reimegard J."/>
            <person name="Sonavane S."/>
            <person name="Akerstrom W."/>
            <person name="Nylinder S."/>
            <person name="Hedman E."/>
            <person name="Kallberg Y."/>
        </authorList>
    </citation>
    <scope>NUCLEOTIDE SEQUENCE [LARGE SCALE GENOMIC DNA]</scope>
</reference>
<dbReference type="EMBL" id="CAXIEN010000130">
    <property type="protein sequence ID" value="CAL1280296.1"/>
    <property type="molecule type" value="Genomic_DNA"/>
</dbReference>
<dbReference type="AlphaFoldDB" id="A0AAV2A9L6"/>
<accession>A0AAV2A9L6</accession>
<sequence length="42" mass="4474">MTLSPKCCCSTRRTLLAMCGGSPSCIHTTSLMTFRCCNSGIT</sequence>